<dbReference type="PROSITE" id="PS51668">
    <property type="entry name" value="TSAA_2"/>
    <property type="match status" value="1"/>
</dbReference>
<dbReference type="OrthoDB" id="4882at2759"/>
<keyword evidence="3" id="KW-0175">Coiled coil</keyword>
<dbReference type="Pfam" id="PF01980">
    <property type="entry name" value="TrmO_N"/>
    <property type="match status" value="1"/>
</dbReference>
<dbReference type="SUPFAM" id="SSF118196">
    <property type="entry name" value="YaeB-like"/>
    <property type="match status" value="1"/>
</dbReference>
<keyword evidence="1" id="KW-0949">S-adenosyl-L-methionine</keyword>
<dbReference type="InterPro" id="IPR036413">
    <property type="entry name" value="YaeB-like_sf"/>
</dbReference>
<evidence type="ECO:0000256" key="1">
    <source>
        <dbReference type="ARBA" id="ARBA00022691"/>
    </source>
</evidence>
<dbReference type="Pfam" id="PF18389">
    <property type="entry name" value="TrmO_C"/>
    <property type="match status" value="1"/>
</dbReference>
<accession>A0A1W4X956</accession>
<dbReference type="CDD" id="cd09281">
    <property type="entry name" value="UPF0066"/>
    <property type="match status" value="1"/>
</dbReference>
<evidence type="ECO:0000256" key="3">
    <source>
        <dbReference type="SAM" id="Coils"/>
    </source>
</evidence>
<evidence type="ECO:0000313" key="7">
    <source>
        <dbReference type="RefSeq" id="XP_018328865.1"/>
    </source>
</evidence>
<evidence type="ECO:0000313" key="6">
    <source>
        <dbReference type="Proteomes" id="UP000192223"/>
    </source>
</evidence>
<sequence length="435" mass="49953">MPAETIKRLKDQLLVARNEINNLRQQLISVKHATNKQHEEIQKKLENWQCQECRRRQNLSNIVEMSRNRNETKESVLCPYIGTMYTHFPEKRGTPRQPGICSNLVAKLVLNSNIFTNPEHALDGLQEYSHMWILFHFHKNDSTHTRAKVTPPRLNGHRLGVFATRSPNRPSPIGLSLVKIDRIMENVIYFSGVDMIDQTPVIDIKPYIPQYDSPNVNMPLPYCDENLVEENSNSPAPDTYSLFNISAVNDSQPDENGISQVTEALDNLNVRDMDGEEDEERNNDMGGPTLNIRQSFPDSRSLIRMGEREAPDGEEEESERQASGVSITFGTSPSSRDIRTPAWINNPPVPILTVYFRERALSQLQQMGVKGEQKKAVIENILKEDPRSVYLRERIENSNYVFRIAELYVSCRFDDRSHTVTVFQVFQENVVQNEQ</sequence>
<feature type="region of interest" description="Disordered" evidence="4">
    <location>
        <begin position="274"/>
        <end position="333"/>
    </location>
</feature>
<dbReference type="PANTHER" id="PTHR12818:SF0">
    <property type="entry name" value="TRNA (ADENINE(37)-N6)-METHYLTRANSFERASE"/>
    <property type="match status" value="1"/>
</dbReference>
<dbReference type="KEGG" id="apln:108739460"/>
<dbReference type="InterPro" id="IPR041369">
    <property type="entry name" value="TrmO_C"/>
</dbReference>
<dbReference type="Gene3D" id="2.40.30.70">
    <property type="entry name" value="YaeB-like"/>
    <property type="match status" value="1"/>
</dbReference>
<dbReference type="KEGG" id="apln:112905134"/>
<dbReference type="STRING" id="224129.A0A1W4X956"/>
<evidence type="ECO:0000313" key="9">
    <source>
        <dbReference type="RefSeq" id="XP_025832713.1"/>
    </source>
</evidence>
<evidence type="ECO:0000259" key="5">
    <source>
        <dbReference type="PROSITE" id="PS51668"/>
    </source>
</evidence>
<dbReference type="AlphaFoldDB" id="A0A1W4X956"/>
<dbReference type="InterPro" id="IPR040372">
    <property type="entry name" value="YaeB-like"/>
</dbReference>
<keyword evidence="6" id="KW-1185">Reference proteome</keyword>
<name>A0A1W4X956_AGRPL</name>
<organism evidence="6 7">
    <name type="scientific">Agrilus planipennis</name>
    <name type="common">Emerald ash borer</name>
    <name type="synonym">Agrilus marcopoli</name>
    <dbReference type="NCBI Taxonomy" id="224129"/>
    <lineage>
        <taxon>Eukaryota</taxon>
        <taxon>Metazoa</taxon>
        <taxon>Ecdysozoa</taxon>
        <taxon>Arthropoda</taxon>
        <taxon>Hexapoda</taxon>
        <taxon>Insecta</taxon>
        <taxon>Pterygota</taxon>
        <taxon>Neoptera</taxon>
        <taxon>Endopterygota</taxon>
        <taxon>Coleoptera</taxon>
        <taxon>Polyphaga</taxon>
        <taxon>Elateriformia</taxon>
        <taxon>Buprestoidea</taxon>
        <taxon>Buprestidae</taxon>
        <taxon>Agrilinae</taxon>
        <taxon>Agrilus</taxon>
    </lineage>
</organism>
<comment type="similarity">
    <text evidence="2">Belongs to the tRNA methyltransferase O family.</text>
</comment>
<dbReference type="InterPro" id="IPR023370">
    <property type="entry name" value="TrmO-like_N"/>
</dbReference>
<dbReference type="RefSeq" id="XP_025832713.1">
    <property type="nucleotide sequence ID" value="XM_025976928.1"/>
</dbReference>
<dbReference type="RefSeq" id="XP_025832712.1">
    <property type="nucleotide sequence ID" value="XM_025976927.1"/>
</dbReference>
<evidence type="ECO:0000256" key="4">
    <source>
        <dbReference type="SAM" id="MobiDB-lite"/>
    </source>
</evidence>
<protein>
    <submittedName>
        <fullName evidence="7">tRNA (Adenine(37)-N6)-methyltransferase isoform X1</fullName>
    </submittedName>
    <submittedName>
        <fullName evidence="8 9">tRNA (Adenine(37)-N6)-methyltransferase-like</fullName>
    </submittedName>
</protein>
<feature type="coiled-coil region" evidence="3">
    <location>
        <begin position="6"/>
        <end position="51"/>
    </location>
</feature>
<dbReference type="NCBIfam" id="TIGR00104">
    <property type="entry name" value="tRNA_TsaA"/>
    <property type="match status" value="1"/>
</dbReference>
<evidence type="ECO:0000313" key="8">
    <source>
        <dbReference type="RefSeq" id="XP_025832712.1"/>
    </source>
</evidence>
<dbReference type="GeneID" id="108739460"/>
<dbReference type="RefSeq" id="XP_018328865.1">
    <property type="nucleotide sequence ID" value="XM_018473363.1"/>
</dbReference>
<proteinExistence type="inferred from homology"/>
<dbReference type="PANTHER" id="PTHR12818">
    <property type="entry name" value="TRNA (ADENINE(37)-N6)-METHYLTRANSFERASE"/>
    <property type="match status" value="1"/>
</dbReference>
<dbReference type="Proteomes" id="UP000192223">
    <property type="component" value="Unplaced"/>
</dbReference>
<feature type="domain" description="TsaA-like" evidence="5">
    <location>
        <begin position="78"/>
        <end position="216"/>
    </location>
</feature>
<feature type="compositionally biased region" description="Polar residues" evidence="4">
    <location>
        <begin position="321"/>
        <end position="333"/>
    </location>
</feature>
<dbReference type="InterPro" id="IPR036414">
    <property type="entry name" value="YaeB_N_sf"/>
</dbReference>
<evidence type="ECO:0000256" key="2">
    <source>
        <dbReference type="ARBA" id="ARBA00033753"/>
    </source>
</evidence>
<dbReference type="Gene3D" id="3.30.2310.10">
    <property type="entry name" value="YaeB-like"/>
    <property type="match status" value="1"/>
</dbReference>
<reference evidence="7 8" key="1">
    <citation type="submission" date="2025-04" db="UniProtKB">
        <authorList>
            <consortium name="RefSeq"/>
        </authorList>
    </citation>
    <scope>IDENTIFICATION</scope>
    <source>
        <tissue evidence="7 8">Entire body</tissue>
    </source>
</reference>
<gene>
    <name evidence="7" type="primary">LOC108739460</name>
    <name evidence="8 9" type="synonym">LOC112905134</name>
</gene>